<organism evidence="3 4">
    <name type="scientific">Punica granatum</name>
    <name type="common">Pomegranate</name>
    <dbReference type="NCBI Taxonomy" id="22663"/>
    <lineage>
        <taxon>Eukaryota</taxon>
        <taxon>Viridiplantae</taxon>
        <taxon>Streptophyta</taxon>
        <taxon>Embryophyta</taxon>
        <taxon>Tracheophyta</taxon>
        <taxon>Spermatophyta</taxon>
        <taxon>Magnoliopsida</taxon>
        <taxon>eudicotyledons</taxon>
        <taxon>Gunneridae</taxon>
        <taxon>Pentapetalae</taxon>
        <taxon>rosids</taxon>
        <taxon>malvids</taxon>
        <taxon>Myrtales</taxon>
        <taxon>Lythraceae</taxon>
        <taxon>Punica</taxon>
    </lineage>
</organism>
<evidence type="ECO:0000256" key="2">
    <source>
        <dbReference type="SAM" id="Phobius"/>
    </source>
</evidence>
<dbReference type="PANTHER" id="PTHR37741:SF1">
    <property type="entry name" value="TRANSMEMBRANE PROTEIN"/>
    <property type="match status" value="1"/>
</dbReference>
<evidence type="ECO:0000256" key="1">
    <source>
        <dbReference type="SAM" id="MobiDB-lite"/>
    </source>
</evidence>
<feature type="region of interest" description="Disordered" evidence="1">
    <location>
        <begin position="1"/>
        <end position="54"/>
    </location>
</feature>
<reference evidence="4" key="1">
    <citation type="journal article" date="2017" name="Plant J.">
        <title>The pomegranate (Punica granatum L.) genome and the genomics of punicalagin biosynthesis.</title>
        <authorList>
            <person name="Qin G."/>
            <person name="Xu C."/>
            <person name="Ming R."/>
            <person name="Tang H."/>
            <person name="Guyot R."/>
            <person name="Kramer E.M."/>
            <person name="Hu Y."/>
            <person name="Yi X."/>
            <person name="Qi Y."/>
            <person name="Xu X."/>
            <person name="Gao Z."/>
            <person name="Pan H."/>
            <person name="Jian J."/>
            <person name="Tian Y."/>
            <person name="Yue Z."/>
            <person name="Xu Y."/>
        </authorList>
    </citation>
    <scope>NUCLEOTIDE SEQUENCE [LARGE SCALE GENOMIC DNA]</scope>
    <source>
        <strain evidence="4">cv. Dabenzi</strain>
    </source>
</reference>
<feature type="compositionally biased region" description="Low complexity" evidence="1">
    <location>
        <begin position="1"/>
        <end position="19"/>
    </location>
</feature>
<dbReference type="PANTHER" id="PTHR37741">
    <property type="entry name" value="TRANSMEMBRANE PROTEIN"/>
    <property type="match status" value="1"/>
</dbReference>
<evidence type="ECO:0000313" key="3">
    <source>
        <dbReference type="EMBL" id="OWM82533.1"/>
    </source>
</evidence>
<name>A0A218XC65_PUNGR</name>
<feature type="compositionally biased region" description="Basic and acidic residues" evidence="1">
    <location>
        <begin position="34"/>
        <end position="47"/>
    </location>
</feature>
<evidence type="ECO:0000313" key="4">
    <source>
        <dbReference type="Proteomes" id="UP000197138"/>
    </source>
</evidence>
<keyword evidence="2" id="KW-0812">Transmembrane</keyword>
<comment type="caution">
    <text evidence="3">The sequence shown here is derived from an EMBL/GenBank/DDBJ whole genome shotgun (WGS) entry which is preliminary data.</text>
</comment>
<dbReference type="AlphaFoldDB" id="A0A218XC65"/>
<keyword evidence="2" id="KW-0472">Membrane</keyword>
<sequence length="85" mass="9000">MASPGSAAAPADGVSGSADQAFPPIDEPALLELQTDRDPPDSMDNEKKRRQRDNIQTLKTAILISGIAVAVVGAIFAVTKKLRER</sequence>
<dbReference type="Proteomes" id="UP000197138">
    <property type="component" value="Unassembled WGS sequence"/>
</dbReference>
<dbReference type="EMBL" id="MTKT01002011">
    <property type="protein sequence ID" value="OWM82533.1"/>
    <property type="molecule type" value="Genomic_DNA"/>
</dbReference>
<gene>
    <name evidence="3" type="ORF">CDL15_Pgr002108</name>
</gene>
<proteinExistence type="predicted"/>
<feature type="transmembrane region" description="Helical" evidence="2">
    <location>
        <begin position="57"/>
        <end position="78"/>
    </location>
</feature>
<accession>A0A218XC65</accession>
<protein>
    <submittedName>
        <fullName evidence="3">Uncharacterized protein</fullName>
    </submittedName>
</protein>
<keyword evidence="2" id="KW-1133">Transmembrane helix</keyword>